<dbReference type="RefSeq" id="WP_083629662.1">
    <property type="nucleotide sequence ID" value="NZ_CP018820.1"/>
</dbReference>
<feature type="chain" id="PRO_5042560667" evidence="1">
    <location>
        <begin position="30"/>
        <end position="125"/>
    </location>
</feature>
<accession>A0AAJ4S3D1</accession>
<dbReference type="Proteomes" id="UP000286681">
    <property type="component" value="Unassembled WGS sequence"/>
</dbReference>
<evidence type="ECO:0000256" key="1">
    <source>
        <dbReference type="SAM" id="SignalP"/>
    </source>
</evidence>
<name>A0AAJ4S3D1_9SPHN</name>
<sequence>MPRRKKLPDRVFLTAAAAAVLFASPGVSAQGKVPPYPEALRCAALTNAAAKIGKGTPQESALFDHTIFWGMAASDAGRAAGKNAKAVEAEVARDGAAAEARLRAQDGATSAALAACVRQVPALNN</sequence>
<feature type="signal peptide" evidence="1">
    <location>
        <begin position="1"/>
        <end position="29"/>
    </location>
</feature>
<evidence type="ECO:0000313" key="3">
    <source>
        <dbReference type="Proteomes" id="UP000286681"/>
    </source>
</evidence>
<gene>
    <name evidence="2" type="ORF">CA257_12280</name>
</gene>
<reference evidence="2 3" key="1">
    <citation type="submission" date="2018-07" db="EMBL/GenBank/DDBJ databases">
        <title>Genomic and Epidemiologic Investigation of an Indolent Hospital Outbreak.</title>
        <authorList>
            <person name="Johnson R.C."/>
            <person name="Deming C."/>
            <person name="Conlan S."/>
            <person name="Zellmer C.J."/>
            <person name="Michelin A.V."/>
            <person name="Lee-Lin S."/>
            <person name="Thomas P.J."/>
            <person name="Park M."/>
            <person name="Weingarten R.A."/>
            <person name="Less J."/>
            <person name="Dekker J.P."/>
            <person name="Frank K.M."/>
            <person name="Musser K.A."/>
            <person name="Mcquiston J.R."/>
            <person name="Henderson D.K."/>
            <person name="Lau A.F."/>
            <person name="Palmore T.N."/>
            <person name="Segre J.A."/>
        </authorList>
    </citation>
    <scope>NUCLEOTIDE SEQUENCE [LARGE SCALE GENOMIC DNA]</scope>
    <source>
        <strain evidence="2 3">SK-NIH.Env10_0317</strain>
    </source>
</reference>
<comment type="caution">
    <text evidence="2">The sequence shown here is derived from an EMBL/GenBank/DDBJ whole genome shotgun (WGS) entry which is preliminary data.</text>
</comment>
<dbReference type="EMBL" id="QQWO01000009">
    <property type="protein sequence ID" value="RSV02665.1"/>
    <property type="molecule type" value="Genomic_DNA"/>
</dbReference>
<organism evidence="2 3">
    <name type="scientific">Sphingomonas koreensis</name>
    <dbReference type="NCBI Taxonomy" id="93064"/>
    <lineage>
        <taxon>Bacteria</taxon>
        <taxon>Pseudomonadati</taxon>
        <taxon>Pseudomonadota</taxon>
        <taxon>Alphaproteobacteria</taxon>
        <taxon>Sphingomonadales</taxon>
        <taxon>Sphingomonadaceae</taxon>
        <taxon>Sphingomonas</taxon>
    </lineage>
</organism>
<protein>
    <submittedName>
        <fullName evidence="2">Uncharacterized protein</fullName>
    </submittedName>
</protein>
<dbReference type="AlphaFoldDB" id="A0AAJ4S3D1"/>
<dbReference type="GeneID" id="44133751"/>
<proteinExistence type="predicted"/>
<keyword evidence="1" id="KW-0732">Signal</keyword>
<evidence type="ECO:0000313" key="2">
    <source>
        <dbReference type="EMBL" id="RSV02665.1"/>
    </source>
</evidence>